<dbReference type="RefSeq" id="WP_115730145.1">
    <property type="nucleotide sequence ID" value="NZ_BAAAVY010000019.1"/>
</dbReference>
<dbReference type="AlphaFoldDB" id="A0A380WF72"/>
<feature type="region of interest" description="Disordered" evidence="1">
    <location>
        <begin position="106"/>
        <end position="125"/>
    </location>
</feature>
<name>A0A380WF72_AMIAI</name>
<evidence type="ECO:0000313" key="2">
    <source>
        <dbReference type="EMBL" id="SUU87673.1"/>
    </source>
</evidence>
<evidence type="ECO:0008006" key="4">
    <source>
        <dbReference type="Google" id="ProtNLM"/>
    </source>
</evidence>
<dbReference type="EMBL" id="UFSM01000001">
    <property type="protein sequence ID" value="SUU87673.1"/>
    <property type="molecule type" value="Genomic_DNA"/>
</dbReference>
<proteinExistence type="predicted"/>
<gene>
    <name evidence="2" type="ORF">NCTC10684_00875</name>
</gene>
<accession>A0A380WF72</accession>
<dbReference type="Proteomes" id="UP000254701">
    <property type="component" value="Unassembled WGS sequence"/>
</dbReference>
<evidence type="ECO:0000313" key="3">
    <source>
        <dbReference type="Proteomes" id="UP000254701"/>
    </source>
</evidence>
<evidence type="ECO:0000256" key="1">
    <source>
        <dbReference type="SAM" id="MobiDB-lite"/>
    </source>
</evidence>
<sequence length="125" mass="12653">MVGFRRKGTGFGVALVAALMLVLQTVAGAVALGQGTPPLDIFGNPLCITSASGHTAPAKTEHPALTECCTLGCNMVSAVAMSPPDGAGLSLGRQLETSIIFMAPRPDAPIAPEHDPGNPRAPPLV</sequence>
<dbReference type="OrthoDB" id="7365878at2"/>
<organism evidence="2 3">
    <name type="scientific">Aminobacter aminovorans</name>
    <name type="common">Chelatobacter heintzii</name>
    <dbReference type="NCBI Taxonomy" id="83263"/>
    <lineage>
        <taxon>Bacteria</taxon>
        <taxon>Pseudomonadati</taxon>
        <taxon>Pseudomonadota</taxon>
        <taxon>Alphaproteobacteria</taxon>
        <taxon>Hyphomicrobiales</taxon>
        <taxon>Phyllobacteriaceae</taxon>
        <taxon>Aminobacter</taxon>
    </lineage>
</organism>
<protein>
    <recommendedName>
        <fullName evidence="4">DUF2946 domain-containing protein</fullName>
    </recommendedName>
</protein>
<reference evidence="2 3" key="1">
    <citation type="submission" date="2018-06" db="EMBL/GenBank/DDBJ databases">
        <authorList>
            <consortium name="Pathogen Informatics"/>
            <person name="Doyle S."/>
        </authorList>
    </citation>
    <scope>NUCLEOTIDE SEQUENCE [LARGE SCALE GENOMIC DNA]</scope>
    <source>
        <strain evidence="2 3">NCTC10684</strain>
    </source>
</reference>